<evidence type="ECO:0000256" key="4">
    <source>
        <dbReference type="ARBA" id="ARBA00012483"/>
    </source>
</evidence>
<feature type="transmembrane region" description="Helical" evidence="15">
    <location>
        <begin position="369"/>
        <end position="388"/>
    </location>
</feature>
<keyword evidence="9 14" id="KW-0863">Zinc-finger</keyword>
<sequence length="501" mass="58404">MGLNLFFVVTLLILFSQLQASTVPNVTEPLLTNRFTGKWKLGSLARHKLLKSENGIFTLISQPYSFEGLSYNLEGRSSIFDGSFLMTEILPYDFHGLYNETTNEITGLMIPEIYVLKKNGRRHFNDTQYEKLLIELDKTPKVSSFYKLCYFNVNFKVEINSTDSDPNLPNSDIIMSGSINSPNCNIKMDIEQLVPYKEPKIRKQEIFYVFLIVLSSAAQINGVIKQMKFTNTQARAIKVSIMTIGIQCLVDGYIFCIHLTIGMQYETYVKIFAIIAFFNFMLFSIFELRYLLFIWKSNSPENFSTTEGSRREISKLYFRFYFAMLFGFFFIYNFPSLFQLFLLALYLFWVPQIVLNAKLDSKKTIHNQFLFGMTIARLAMPLYFLFYSGNIFHAQPQPKFGIILMLMVSLQVFIICLQNKFGSRFFIPQFFLPKKYDYSHPINDRDPESDNTCVICMFEIDVENQEYMITPCNHLFHKNCLNHWLEIKLVCPTCRTVIPPP</sequence>
<keyword evidence="5" id="KW-0808">Transferase</keyword>
<evidence type="ECO:0000256" key="8">
    <source>
        <dbReference type="ARBA" id="ARBA00022729"/>
    </source>
</evidence>
<keyword evidence="10" id="KW-0833">Ubl conjugation pathway</keyword>
<evidence type="ECO:0000256" key="6">
    <source>
        <dbReference type="ARBA" id="ARBA00022692"/>
    </source>
</evidence>
<evidence type="ECO:0000313" key="18">
    <source>
        <dbReference type="EMBL" id="KAJ6245657.1"/>
    </source>
</evidence>
<evidence type="ECO:0000256" key="1">
    <source>
        <dbReference type="ARBA" id="ARBA00000900"/>
    </source>
</evidence>
<keyword evidence="7" id="KW-0479">Metal-binding</keyword>
<dbReference type="InterPro" id="IPR001841">
    <property type="entry name" value="Znf_RING"/>
</dbReference>
<evidence type="ECO:0000259" key="17">
    <source>
        <dbReference type="PROSITE" id="PS50089"/>
    </source>
</evidence>
<evidence type="ECO:0000256" key="5">
    <source>
        <dbReference type="ARBA" id="ARBA00022679"/>
    </source>
</evidence>
<dbReference type="InterPro" id="IPR050731">
    <property type="entry name" value="HRD1_E3_ubiq-ligases"/>
</dbReference>
<dbReference type="PANTHER" id="PTHR22763">
    <property type="entry name" value="RING ZINC FINGER PROTEIN"/>
    <property type="match status" value="1"/>
</dbReference>
<name>A0ABQ8YM32_9EUKA</name>
<gene>
    <name evidence="18" type="ORF">M0813_20077</name>
</gene>
<feature type="transmembrane region" description="Helical" evidence="15">
    <location>
        <begin position="236"/>
        <end position="261"/>
    </location>
</feature>
<keyword evidence="12 15" id="KW-1133">Transmembrane helix</keyword>
<accession>A0ABQ8YM32</accession>
<feature type="transmembrane region" description="Helical" evidence="15">
    <location>
        <begin position="206"/>
        <end position="224"/>
    </location>
</feature>
<keyword evidence="8 16" id="KW-0732">Signal</keyword>
<dbReference type="InterPro" id="IPR013083">
    <property type="entry name" value="Znf_RING/FYVE/PHD"/>
</dbReference>
<protein>
    <recommendedName>
        <fullName evidence="4">RING-type E3 ubiquitin transferase</fullName>
        <ecNumber evidence="4">2.3.2.27</ecNumber>
    </recommendedName>
</protein>
<evidence type="ECO:0000256" key="3">
    <source>
        <dbReference type="ARBA" id="ARBA00004906"/>
    </source>
</evidence>
<evidence type="ECO:0000256" key="14">
    <source>
        <dbReference type="PROSITE-ProRule" id="PRU00175"/>
    </source>
</evidence>
<dbReference type="Gene3D" id="3.30.40.10">
    <property type="entry name" value="Zinc/RING finger domain, C3HC4 (zinc finger)"/>
    <property type="match status" value="1"/>
</dbReference>
<feature type="chain" id="PRO_5046739490" description="RING-type E3 ubiquitin transferase" evidence="16">
    <location>
        <begin position="21"/>
        <end position="501"/>
    </location>
</feature>
<evidence type="ECO:0000256" key="15">
    <source>
        <dbReference type="SAM" id="Phobius"/>
    </source>
</evidence>
<dbReference type="EC" id="2.3.2.27" evidence="4"/>
<evidence type="ECO:0000256" key="12">
    <source>
        <dbReference type="ARBA" id="ARBA00022989"/>
    </source>
</evidence>
<comment type="pathway">
    <text evidence="3">Protein modification; protein ubiquitination.</text>
</comment>
<evidence type="ECO:0000313" key="19">
    <source>
        <dbReference type="Proteomes" id="UP001150062"/>
    </source>
</evidence>
<evidence type="ECO:0000256" key="7">
    <source>
        <dbReference type="ARBA" id="ARBA00022723"/>
    </source>
</evidence>
<evidence type="ECO:0000256" key="11">
    <source>
        <dbReference type="ARBA" id="ARBA00022833"/>
    </source>
</evidence>
<comment type="caution">
    <text evidence="18">The sequence shown here is derived from an EMBL/GenBank/DDBJ whole genome shotgun (WGS) entry which is preliminary data.</text>
</comment>
<proteinExistence type="predicted"/>
<dbReference type="PANTHER" id="PTHR22763:SF162">
    <property type="entry name" value="TRANSMEMBRANE E3 UBIQUITIN-PROTEIN LIGASE 1"/>
    <property type="match status" value="1"/>
</dbReference>
<dbReference type="SUPFAM" id="SSF57850">
    <property type="entry name" value="RING/U-box"/>
    <property type="match status" value="1"/>
</dbReference>
<reference evidence="18" key="1">
    <citation type="submission" date="2022-08" db="EMBL/GenBank/DDBJ databases">
        <title>Novel sulfate-reducing endosymbionts in the free-living metamonad Anaeramoeba.</title>
        <authorList>
            <person name="Jerlstrom-Hultqvist J."/>
            <person name="Cepicka I."/>
            <person name="Gallot-Lavallee L."/>
            <person name="Salas-Leiva D."/>
            <person name="Curtis B.A."/>
            <person name="Zahonova K."/>
            <person name="Pipaliya S."/>
            <person name="Dacks J."/>
            <person name="Roger A.J."/>
        </authorList>
    </citation>
    <scope>NUCLEOTIDE SEQUENCE</scope>
    <source>
        <strain evidence="18">Schooner1</strain>
    </source>
</reference>
<dbReference type="Proteomes" id="UP001150062">
    <property type="component" value="Unassembled WGS sequence"/>
</dbReference>
<feature type="transmembrane region" description="Helical" evidence="15">
    <location>
        <begin position="267"/>
        <end position="295"/>
    </location>
</feature>
<keyword evidence="13 15" id="KW-0472">Membrane</keyword>
<keyword evidence="11" id="KW-0862">Zinc</keyword>
<evidence type="ECO:0000256" key="10">
    <source>
        <dbReference type="ARBA" id="ARBA00022786"/>
    </source>
</evidence>
<dbReference type="SMART" id="SM00184">
    <property type="entry name" value="RING"/>
    <property type="match status" value="1"/>
</dbReference>
<evidence type="ECO:0000256" key="2">
    <source>
        <dbReference type="ARBA" id="ARBA00004127"/>
    </source>
</evidence>
<keyword evidence="6 15" id="KW-0812">Transmembrane</keyword>
<dbReference type="Pfam" id="PF11145">
    <property type="entry name" value="DUF2921"/>
    <property type="match status" value="1"/>
</dbReference>
<dbReference type="Pfam" id="PF13639">
    <property type="entry name" value="zf-RING_2"/>
    <property type="match status" value="1"/>
</dbReference>
<evidence type="ECO:0000256" key="9">
    <source>
        <dbReference type="ARBA" id="ARBA00022771"/>
    </source>
</evidence>
<dbReference type="EMBL" id="JAOAOG010000143">
    <property type="protein sequence ID" value="KAJ6245657.1"/>
    <property type="molecule type" value="Genomic_DNA"/>
</dbReference>
<evidence type="ECO:0000256" key="13">
    <source>
        <dbReference type="ARBA" id="ARBA00023136"/>
    </source>
</evidence>
<comment type="subcellular location">
    <subcellularLocation>
        <location evidence="2">Endomembrane system</location>
        <topology evidence="2">Multi-pass membrane protein</topology>
    </subcellularLocation>
</comment>
<feature type="transmembrane region" description="Helical" evidence="15">
    <location>
        <begin position="400"/>
        <end position="417"/>
    </location>
</feature>
<dbReference type="PROSITE" id="PS50089">
    <property type="entry name" value="ZF_RING_2"/>
    <property type="match status" value="1"/>
</dbReference>
<comment type="catalytic activity">
    <reaction evidence="1">
        <text>S-ubiquitinyl-[E2 ubiquitin-conjugating enzyme]-L-cysteine + [acceptor protein]-L-lysine = [E2 ubiquitin-conjugating enzyme]-L-cysteine + N(6)-ubiquitinyl-[acceptor protein]-L-lysine.</text>
        <dbReference type="EC" id="2.3.2.27"/>
    </reaction>
</comment>
<feature type="signal peptide" evidence="16">
    <location>
        <begin position="1"/>
        <end position="20"/>
    </location>
</feature>
<evidence type="ECO:0000256" key="16">
    <source>
        <dbReference type="SAM" id="SignalP"/>
    </source>
</evidence>
<feature type="domain" description="RING-type" evidence="17">
    <location>
        <begin position="453"/>
        <end position="495"/>
    </location>
</feature>
<keyword evidence="19" id="KW-1185">Reference proteome</keyword>
<dbReference type="InterPro" id="IPR021319">
    <property type="entry name" value="DUF2921"/>
</dbReference>
<organism evidence="18 19">
    <name type="scientific">Anaeramoeba flamelloides</name>
    <dbReference type="NCBI Taxonomy" id="1746091"/>
    <lineage>
        <taxon>Eukaryota</taxon>
        <taxon>Metamonada</taxon>
        <taxon>Anaeramoebidae</taxon>
        <taxon>Anaeramoeba</taxon>
    </lineage>
</organism>